<evidence type="ECO:0000256" key="1">
    <source>
        <dbReference type="ARBA" id="ARBA00004651"/>
    </source>
</evidence>
<keyword evidence="3 5" id="KW-1133">Transmembrane helix</keyword>
<dbReference type="CDD" id="cd17321">
    <property type="entry name" value="MFS_MMR_MDR_like"/>
    <property type="match status" value="1"/>
</dbReference>
<organism evidence="7 8">
    <name type="scientific">Georgenia muralis</name>
    <dbReference type="NCBI Taxonomy" id="154117"/>
    <lineage>
        <taxon>Bacteria</taxon>
        <taxon>Bacillati</taxon>
        <taxon>Actinomycetota</taxon>
        <taxon>Actinomycetes</taxon>
        <taxon>Micrococcales</taxon>
        <taxon>Bogoriellaceae</taxon>
        <taxon>Georgenia</taxon>
    </lineage>
</organism>
<feature type="transmembrane region" description="Helical" evidence="5">
    <location>
        <begin position="228"/>
        <end position="245"/>
    </location>
</feature>
<comment type="subcellular location">
    <subcellularLocation>
        <location evidence="1">Cell membrane</location>
        <topology evidence="1">Multi-pass membrane protein</topology>
    </subcellularLocation>
</comment>
<accession>A0A3N4YZG7</accession>
<feature type="transmembrane region" description="Helical" evidence="5">
    <location>
        <begin position="295"/>
        <end position="315"/>
    </location>
</feature>
<dbReference type="Proteomes" id="UP000280726">
    <property type="component" value="Unassembled WGS sequence"/>
</dbReference>
<dbReference type="SUPFAM" id="SSF103473">
    <property type="entry name" value="MFS general substrate transporter"/>
    <property type="match status" value="1"/>
</dbReference>
<dbReference type="Gene3D" id="1.20.1720.10">
    <property type="entry name" value="Multidrug resistance protein D"/>
    <property type="match status" value="1"/>
</dbReference>
<feature type="transmembrane region" description="Helical" evidence="5">
    <location>
        <begin position="327"/>
        <end position="347"/>
    </location>
</feature>
<protein>
    <submittedName>
        <fullName evidence="7">EmrB/QacA subfamily drug resistance transporter</fullName>
    </submittedName>
</protein>
<feature type="transmembrane region" description="Helical" evidence="5">
    <location>
        <begin position="60"/>
        <end position="77"/>
    </location>
</feature>
<dbReference type="EMBL" id="RKRA01000001">
    <property type="protein sequence ID" value="RPF26539.1"/>
    <property type="molecule type" value="Genomic_DNA"/>
</dbReference>
<keyword evidence="8" id="KW-1185">Reference proteome</keyword>
<keyword evidence="2 5" id="KW-0812">Transmembrane</keyword>
<dbReference type="PANTHER" id="PTHR42718:SF42">
    <property type="entry name" value="EXPORT PROTEIN"/>
    <property type="match status" value="1"/>
</dbReference>
<dbReference type="PANTHER" id="PTHR42718">
    <property type="entry name" value="MAJOR FACILITATOR SUPERFAMILY MULTIDRUG TRANSPORTER MFSC"/>
    <property type="match status" value="1"/>
</dbReference>
<gene>
    <name evidence="7" type="ORF">EDD32_0984</name>
</gene>
<dbReference type="Gene3D" id="1.20.1250.20">
    <property type="entry name" value="MFS general substrate transporter like domains"/>
    <property type="match status" value="1"/>
</dbReference>
<dbReference type="OrthoDB" id="7375466at2"/>
<dbReference type="GO" id="GO:0022857">
    <property type="term" value="F:transmembrane transporter activity"/>
    <property type="evidence" value="ECO:0007669"/>
    <property type="project" value="InterPro"/>
</dbReference>
<comment type="caution">
    <text evidence="7">The sequence shown here is derived from an EMBL/GenBank/DDBJ whole genome shotgun (WGS) entry which is preliminary data.</text>
</comment>
<name>A0A3N4YZG7_9MICO</name>
<feature type="transmembrane region" description="Helical" evidence="5">
    <location>
        <begin position="202"/>
        <end position="222"/>
    </location>
</feature>
<evidence type="ECO:0000313" key="7">
    <source>
        <dbReference type="EMBL" id="RPF26539.1"/>
    </source>
</evidence>
<feature type="transmembrane region" description="Helical" evidence="5">
    <location>
        <begin position="142"/>
        <end position="164"/>
    </location>
</feature>
<feature type="transmembrane region" description="Helical" evidence="5">
    <location>
        <begin position="109"/>
        <end position="130"/>
    </location>
</feature>
<sequence length="456" mass="46455">MADVGETVALRSDPGRRTVVAAVLGSGMAFLDGTVVNVALRQVGLELGAGVEGLQWVVNAYMLTLASLILVGGALGDRHGRRRVFVVGVVWFTVASLACALAQSTGQLVAARALQGVGGALLTPGSLALVQGTIAREDRARAIGIWSAWAGVSTVLGPLVGGWLVQTLSWRWVFLVNLPLAVLVLLAARAVPESVPARPRHFDVAGAVLCVLGLAGVTYALIERSLPAAVLGVLALAAFVAAERWTASAMLPPDLFRSRAFTTSNVVTFVVYGALGAVAFFLVLQLQVVGGYTPLAAGLSTVPLTLLMLGFSARVGVLATRTGPRPLMVAGPAVAAAGVALLAGLPADPSYVRDVLPGMTVFGVGITLLVAPLTTTVLAAVPDERAGIASGVNNAVARAASLLAVAALPALVGLSGDDNERPAALAAGYTAAMWWCVGLLLLGAALATLVPARQRV</sequence>
<dbReference type="InterPro" id="IPR011701">
    <property type="entry name" value="MFS"/>
</dbReference>
<dbReference type="Pfam" id="PF07690">
    <property type="entry name" value="MFS_1"/>
    <property type="match status" value="1"/>
</dbReference>
<keyword evidence="4 5" id="KW-0472">Membrane</keyword>
<feature type="transmembrane region" description="Helical" evidence="5">
    <location>
        <begin position="359"/>
        <end position="380"/>
    </location>
</feature>
<feature type="transmembrane region" description="Helical" evidence="5">
    <location>
        <begin position="84"/>
        <end position="103"/>
    </location>
</feature>
<dbReference type="GO" id="GO:0005886">
    <property type="term" value="C:plasma membrane"/>
    <property type="evidence" value="ECO:0007669"/>
    <property type="project" value="UniProtKB-SubCell"/>
</dbReference>
<evidence type="ECO:0000256" key="3">
    <source>
        <dbReference type="ARBA" id="ARBA00022989"/>
    </source>
</evidence>
<evidence type="ECO:0000259" key="6">
    <source>
        <dbReference type="PROSITE" id="PS50850"/>
    </source>
</evidence>
<proteinExistence type="predicted"/>
<feature type="transmembrane region" description="Helical" evidence="5">
    <location>
        <begin position="170"/>
        <end position="190"/>
    </location>
</feature>
<dbReference type="PROSITE" id="PS50850">
    <property type="entry name" value="MFS"/>
    <property type="match status" value="1"/>
</dbReference>
<evidence type="ECO:0000313" key="8">
    <source>
        <dbReference type="Proteomes" id="UP000280726"/>
    </source>
</evidence>
<dbReference type="InterPro" id="IPR020846">
    <property type="entry name" value="MFS_dom"/>
</dbReference>
<feature type="transmembrane region" description="Helical" evidence="5">
    <location>
        <begin position="266"/>
        <end position="289"/>
    </location>
</feature>
<dbReference type="AlphaFoldDB" id="A0A3N4YZG7"/>
<feature type="transmembrane region" description="Helical" evidence="5">
    <location>
        <begin position="432"/>
        <end position="452"/>
    </location>
</feature>
<reference evidence="7 8" key="1">
    <citation type="submission" date="2018-11" db="EMBL/GenBank/DDBJ databases">
        <title>Sequencing the genomes of 1000 actinobacteria strains.</title>
        <authorList>
            <person name="Klenk H.-P."/>
        </authorList>
    </citation>
    <scope>NUCLEOTIDE SEQUENCE [LARGE SCALE GENOMIC DNA]</scope>
    <source>
        <strain evidence="7 8">DSM 14418</strain>
    </source>
</reference>
<evidence type="ECO:0000256" key="5">
    <source>
        <dbReference type="SAM" id="Phobius"/>
    </source>
</evidence>
<dbReference type="InterPro" id="IPR036259">
    <property type="entry name" value="MFS_trans_sf"/>
</dbReference>
<feature type="transmembrane region" description="Helical" evidence="5">
    <location>
        <begin position="392"/>
        <end position="412"/>
    </location>
</feature>
<feature type="domain" description="Major facilitator superfamily (MFS) profile" evidence="6">
    <location>
        <begin position="18"/>
        <end position="455"/>
    </location>
</feature>
<dbReference type="RefSeq" id="WP_123915272.1">
    <property type="nucleotide sequence ID" value="NZ_RKRA01000001.1"/>
</dbReference>
<evidence type="ECO:0000256" key="2">
    <source>
        <dbReference type="ARBA" id="ARBA00022692"/>
    </source>
</evidence>
<evidence type="ECO:0000256" key="4">
    <source>
        <dbReference type="ARBA" id="ARBA00023136"/>
    </source>
</evidence>
<feature type="transmembrane region" description="Helical" evidence="5">
    <location>
        <begin position="19"/>
        <end position="40"/>
    </location>
</feature>